<evidence type="ECO:0000259" key="10">
    <source>
        <dbReference type="Pfam" id="PF16187"/>
    </source>
</evidence>
<feature type="domain" description="Peptidase M16 N-terminal" evidence="8">
    <location>
        <begin position="67"/>
        <end position="202"/>
    </location>
</feature>
<dbReference type="Pfam" id="PF22456">
    <property type="entry name" value="PqqF-like_C_4"/>
    <property type="match status" value="1"/>
</dbReference>
<dbReference type="InterPro" id="IPR054734">
    <property type="entry name" value="PqqF-like_C_4"/>
</dbReference>
<dbReference type="Pfam" id="PF05193">
    <property type="entry name" value="Peptidase_M16_C"/>
    <property type="match status" value="1"/>
</dbReference>
<keyword evidence="6" id="KW-0482">Metalloprotease</keyword>
<keyword evidence="5" id="KW-0862">Zinc</keyword>
<evidence type="ECO:0000256" key="6">
    <source>
        <dbReference type="ARBA" id="ARBA00023049"/>
    </source>
</evidence>
<comment type="similarity">
    <text evidence="1 7">Belongs to the peptidase M16 family.</text>
</comment>
<dbReference type="RefSeq" id="XP_014680687.1">
    <property type="nucleotide sequence ID" value="XM_014825201.1"/>
</dbReference>
<dbReference type="Proteomes" id="UP000695022">
    <property type="component" value="Unplaced"/>
</dbReference>
<keyword evidence="2" id="KW-0645">Protease</keyword>
<dbReference type="InterPro" id="IPR050626">
    <property type="entry name" value="Peptidase_M16"/>
</dbReference>
<reference evidence="13" key="1">
    <citation type="submission" date="2025-08" db="UniProtKB">
        <authorList>
            <consortium name="RefSeq"/>
        </authorList>
    </citation>
    <scope>IDENTIFICATION</scope>
</reference>
<evidence type="ECO:0000256" key="7">
    <source>
        <dbReference type="RuleBase" id="RU004447"/>
    </source>
</evidence>
<dbReference type="InterPro" id="IPR011765">
    <property type="entry name" value="Pept_M16_N"/>
</dbReference>
<sequence length="1011" mass="115786">MVILSRFLVSRLIASYIHQRARFITNTIGYRSTYTMAARERMRVNDVIKGAEDKRVYRGLELNNGLKVLLVSDEKTDKSAAAIDVHIGHMKDPKELPGLAHFCEHMLFLGTEKYPSENEYHKYISEHGGSSNAYTSSEHTNYYFDVSPEHLRGAVDRFSQFFIAPLFNASATEREVNAVNSENDKNLQSDTWRLYQLEKATSKRGHDYSKFGTGNKVTLETKPKEMGLDPRDELLKFHTQWYSSNIMSLSILGRESLDELTEMVHTMFGECENKDLTVPEWSDHPFGPDQLKLKAYVVPVKDLRGLHVTFPIPDLHEHYKAKPGSYLGHMIGHEGPGSLLSELKAKGWVNTLVGGEESGARGFMFFIVNVDLTEEGIEHTDEIVTHIFEYLNMLRAAGPLEWVFRECQSLNAMTFRFKDKEKPQGFVTNVASNLHRYRLNEVLSGPYLLEEYKPDLIEQVLSHLIPENIRIAVVGQKFEGHTDKKEEWYGTDYKIEEISDELIQMWKNAGANENLRMPDANEFIPTNFDLLTRDEEANALPCLMQNGPMSRVWYKQDNEYLLPKACIAVEFTSPLAYLDPTHASMVYMFVSLFRDTLNEYAYAAELAGLVYSLDNSKYGLTLAVEGYSDKQHVLLRKVMEKMTSFQIDPKRFDILKENYLRGLKNFRAEQPHQHATYYTSILMAEHAWTKDELLNNMEEVTLERVQQFIPQLLSKMHIEFLLFGNITKQKASEIVAIVEETLQSTVRTKPLLPSQLVKDREYQIPDNSSYLFREYNEVHSGSALELYYQCSLQSIPMNVVLELFCQIISEPCFNVLRTQEQLGYIVFSGVRRAHGTQGLRIIVQSDKSCDFVDQRAEAFLQSLDTYLDNMSDEEFQRHLSALVARRLEKPKKLSHQSAKYWGEIVSRQYNFDRDSIEVAHLKTLTKEDVVTFYRDMIAEGGPHRSKMAVHIVSSAKGEQASVQSTLDGLEIADDRVKQPTTIHNVTSFKSGLGLFPLVKPYICIGSGKSKL</sequence>
<dbReference type="Pfam" id="PF00675">
    <property type="entry name" value="Peptidase_M16"/>
    <property type="match status" value="1"/>
</dbReference>
<dbReference type="InterPro" id="IPR001431">
    <property type="entry name" value="Pept_M16_Zn_BS"/>
</dbReference>
<evidence type="ECO:0000256" key="4">
    <source>
        <dbReference type="ARBA" id="ARBA00022801"/>
    </source>
</evidence>
<name>A0ABM1F8B6_PRICU</name>
<feature type="domain" description="Peptidase M16 middle/third" evidence="10">
    <location>
        <begin position="415"/>
        <end position="695"/>
    </location>
</feature>
<evidence type="ECO:0000256" key="3">
    <source>
        <dbReference type="ARBA" id="ARBA00022723"/>
    </source>
</evidence>
<gene>
    <name evidence="13" type="primary">LOC106820694</name>
</gene>
<proteinExistence type="inferred from homology"/>
<evidence type="ECO:0000256" key="1">
    <source>
        <dbReference type="ARBA" id="ARBA00007261"/>
    </source>
</evidence>
<evidence type="ECO:0000259" key="9">
    <source>
        <dbReference type="Pfam" id="PF05193"/>
    </source>
</evidence>
<dbReference type="InterPro" id="IPR011249">
    <property type="entry name" value="Metalloenz_LuxS/M16"/>
</dbReference>
<organism evidence="12 13">
    <name type="scientific">Priapulus caudatus</name>
    <name type="common">Priapulid worm</name>
    <dbReference type="NCBI Taxonomy" id="37621"/>
    <lineage>
        <taxon>Eukaryota</taxon>
        <taxon>Metazoa</taxon>
        <taxon>Ecdysozoa</taxon>
        <taxon>Scalidophora</taxon>
        <taxon>Priapulida</taxon>
        <taxon>Priapulimorpha</taxon>
        <taxon>Priapulimorphida</taxon>
        <taxon>Priapulidae</taxon>
        <taxon>Priapulus</taxon>
    </lineage>
</organism>
<protein>
    <submittedName>
        <fullName evidence="13">Insulin-degrading enzyme-like</fullName>
    </submittedName>
</protein>
<dbReference type="PANTHER" id="PTHR43690">
    <property type="entry name" value="NARDILYSIN"/>
    <property type="match status" value="1"/>
</dbReference>
<feature type="domain" description="Coenzyme PQQ synthesis protein F-like C-terminal lobe" evidence="11">
    <location>
        <begin position="803"/>
        <end position="901"/>
    </location>
</feature>
<evidence type="ECO:0000313" key="13">
    <source>
        <dbReference type="RefSeq" id="XP_014680687.1"/>
    </source>
</evidence>
<keyword evidence="12" id="KW-1185">Reference proteome</keyword>
<dbReference type="SUPFAM" id="SSF63411">
    <property type="entry name" value="LuxS/MPP-like metallohydrolase"/>
    <property type="match status" value="4"/>
</dbReference>
<accession>A0ABM1F8B6</accession>
<evidence type="ECO:0000256" key="2">
    <source>
        <dbReference type="ARBA" id="ARBA00022670"/>
    </source>
</evidence>
<dbReference type="Gene3D" id="3.30.830.10">
    <property type="entry name" value="Metalloenzyme, LuxS/M16 peptidase-like"/>
    <property type="match status" value="4"/>
</dbReference>
<keyword evidence="3" id="KW-0479">Metal-binding</keyword>
<evidence type="ECO:0000313" key="12">
    <source>
        <dbReference type="Proteomes" id="UP000695022"/>
    </source>
</evidence>
<dbReference type="InterPro" id="IPR032632">
    <property type="entry name" value="Peptidase_M16_M"/>
</dbReference>
<dbReference type="InterPro" id="IPR007863">
    <property type="entry name" value="Peptidase_M16_C"/>
</dbReference>
<dbReference type="GeneID" id="106820694"/>
<evidence type="ECO:0000259" key="8">
    <source>
        <dbReference type="Pfam" id="PF00675"/>
    </source>
</evidence>
<keyword evidence="4" id="KW-0378">Hydrolase</keyword>
<evidence type="ECO:0000259" key="11">
    <source>
        <dbReference type="Pfam" id="PF22456"/>
    </source>
</evidence>
<evidence type="ECO:0000256" key="5">
    <source>
        <dbReference type="ARBA" id="ARBA00022833"/>
    </source>
</evidence>
<dbReference type="Pfam" id="PF16187">
    <property type="entry name" value="Peptidase_M16_M"/>
    <property type="match status" value="1"/>
</dbReference>
<dbReference type="PROSITE" id="PS00143">
    <property type="entry name" value="INSULINASE"/>
    <property type="match status" value="1"/>
</dbReference>
<dbReference type="PANTHER" id="PTHR43690:SF18">
    <property type="entry name" value="INSULIN-DEGRADING ENZYME-RELATED"/>
    <property type="match status" value="1"/>
</dbReference>
<feature type="domain" description="Peptidase M16 C-terminal" evidence="9">
    <location>
        <begin position="231"/>
        <end position="408"/>
    </location>
</feature>